<keyword evidence="3" id="KW-1133">Transmembrane helix</keyword>
<dbReference type="PANTHER" id="PTHR10252:SF106">
    <property type="entry name" value="NUCLEAR TRANSCRIPTION FACTOR Y SUBUNIT C-3-RELATED"/>
    <property type="match status" value="1"/>
</dbReference>
<dbReference type="GO" id="GO:0046982">
    <property type="term" value="F:protein heterodimerization activity"/>
    <property type="evidence" value="ECO:0007669"/>
    <property type="project" value="InterPro"/>
</dbReference>
<dbReference type="GO" id="GO:0005634">
    <property type="term" value="C:nucleus"/>
    <property type="evidence" value="ECO:0007669"/>
    <property type="project" value="UniProtKB-SubCell"/>
</dbReference>
<dbReference type="InterPro" id="IPR050568">
    <property type="entry name" value="Transcr_DNA_Rep_Reg"/>
</dbReference>
<evidence type="ECO:0000256" key="1">
    <source>
        <dbReference type="ARBA" id="ARBA00004123"/>
    </source>
</evidence>
<gene>
    <name evidence="5" type="ORF">GSCOC_T00015398001</name>
</gene>
<evidence type="ECO:0000256" key="3">
    <source>
        <dbReference type="SAM" id="Phobius"/>
    </source>
</evidence>
<name>A0A068V4D6_COFCA</name>
<dbReference type="PhylomeDB" id="A0A068V4D6"/>
<dbReference type="InterPro" id="IPR003958">
    <property type="entry name" value="CBFA_NFYB_domain"/>
</dbReference>
<dbReference type="EMBL" id="HG739184">
    <property type="protein sequence ID" value="CDP15531.1"/>
    <property type="molecule type" value="Genomic_DNA"/>
</dbReference>
<dbReference type="Proteomes" id="UP000295252">
    <property type="component" value="Chromosome IV"/>
</dbReference>
<organism evidence="5 6">
    <name type="scientific">Coffea canephora</name>
    <name type="common">Robusta coffee</name>
    <dbReference type="NCBI Taxonomy" id="49390"/>
    <lineage>
        <taxon>Eukaryota</taxon>
        <taxon>Viridiplantae</taxon>
        <taxon>Streptophyta</taxon>
        <taxon>Embryophyta</taxon>
        <taxon>Tracheophyta</taxon>
        <taxon>Spermatophyta</taxon>
        <taxon>Magnoliopsida</taxon>
        <taxon>eudicotyledons</taxon>
        <taxon>Gunneridae</taxon>
        <taxon>Pentapetalae</taxon>
        <taxon>asterids</taxon>
        <taxon>lamiids</taxon>
        <taxon>Gentianales</taxon>
        <taxon>Rubiaceae</taxon>
        <taxon>Ixoroideae</taxon>
        <taxon>Gardenieae complex</taxon>
        <taxon>Bertiereae - Coffeeae clade</taxon>
        <taxon>Coffeeae</taxon>
        <taxon>Coffea</taxon>
    </lineage>
</organism>
<dbReference type="PANTHER" id="PTHR10252">
    <property type="entry name" value="HISTONE-LIKE TRANSCRIPTION FACTOR CCAAT-RELATED"/>
    <property type="match status" value="1"/>
</dbReference>
<protein>
    <recommendedName>
        <fullName evidence="4">Transcription factor CBF/NF-Y/archaeal histone domain-containing protein</fullName>
    </recommendedName>
</protein>
<dbReference type="InParanoid" id="A0A068V4D6"/>
<dbReference type="InterPro" id="IPR009072">
    <property type="entry name" value="Histone-fold"/>
</dbReference>
<evidence type="ECO:0000256" key="2">
    <source>
        <dbReference type="ARBA" id="ARBA00023242"/>
    </source>
</evidence>
<keyword evidence="3" id="KW-0812">Transmembrane</keyword>
<accession>A0A068V4D6</accession>
<comment type="subcellular location">
    <subcellularLocation>
        <location evidence="1">Nucleus</location>
    </subcellularLocation>
</comment>
<dbReference type="AlphaFoldDB" id="A0A068V4D6"/>
<sequence length="156" mass="17869">MPQLSYAPNLYDGNPGLGSLVTSVGNRPARLVLKRQGVQLGEKQQQQSELEQQLQSFWANQRQEIERLAGFKSHNSLPYARIKKIMKAAEDATMVSAEAPIVFAEACVWEPGIKLRKPKGRRFKRMILHAIFLGIYMYIFINLYFYAIMHYISACM</sequence>
<dbReference type="GO" id="GO:0000978">
    <property type="term" value="F:RNA polymerase II cis-regulatory region sequence-specific DNA binding"/>
    <property type="evidence" value="ECO:0007669"/>
    <property type="project" value="TreeGrafter"/>
</dbReference>
<dbReference type="Pfam" id="PF00808">
    <property type="entry name" value="CBFD_NFYB_HMF"/>
    <property type="match status" value="1"/>
</dbReference>
<reference evidence="6" key="1">
    <citation type="journal article" date="2014" name="Science">
        <title>The coffee genome provides insight into the convergent evolution of caffeine biosynthesis.</title>
        <authorList>
            <person name="Denoeud F."/>
            <person name="Carretero-Paulet L."/>
            <person name="Dereeper A."/>
            <person name="Droc G."/>
            <person name="Guyot R."/>
            <person name="Pietrella M."/>
            <person name="Zheng C."/>
            <person name="Alberti A."/>
            <person name="Anthony F."/>
            <person name="Aprea G."/>
            <person name="Aury J.M."/>
            <person name="Bento P."/>
            <person name="Bernard M."/>
            <person name="Bocs S."/>
            <person name="Campa C."/>
            <person name="Cenci A."/>
            <person name="Combes M.C."/>
            <person name="Crouzillat D."/>
            <person name="Da Silva C."/>
            <person name="Daddiego L."/>
            <person name="De Bellis F."/>
            <person name="Dussert S."/>
            <person name="Garsmeur O."/>
            <person name="Gayraud T."/>
            <person name="Guignon V."/>
            <person name="Jahn K."/>
            <person name="Jamilloux V."/>
            <person name="Joet T."/>
            <person name="Labadie K."/>
            <person name="Lan T."/>
            <person name="Leclercq J."/>
            <person name="Lepelley M."/>
            <person name="Leroy T."/>
            <person name="Li L.T."/>
            <person name="Librado P."/>
            <person name="Lopez L."/>
            <person name="Munoz A."/>
            <person name="Noel B."/>
            <person name="Pallavicini A."/>
            <person name="Perrotta G."/>
            <person name="Poncet V."/>
            <person name="Pot D."/>
            <person name="Priyono X."/>
            <person name="Rigoreau M."/>
            <person name="Rouard M."/>
            <person name="Rozas J."/>
            <person name="Tranchant-Dubreuil C."/>
            <person name="VanBuren R."/>
            <person name="Zhang Q."/>
            <person name="Andrade A.C."/>
            <person name="Argout X."/>
            <person name="Bertrand B."/>
            <person name="de Kochko A."/>
            <person name="Graziosi G."/>
            <person name="Henry R.J."/>
            <person name="Jayarama X."/>
            <person name="Ming R."/>
            <person name="Nagai C."/>
            <person name="Rounsley S."/>
            <person name="Sankoff D."/>
            <person name="Giuliano G."/>
            <person name="Albert V.A."/>
            <person name="Wincker P."/>
            <person name="Lashermes P."/>
        </authorList>
    </citation>
    <scope>NUCLEOTIDE SEQUENCE [LARGE SCALE GENOMIC DNA]</scope>
    <source>
        <strain evidence="6">cv. DH200-94</strain>
    </source>
</reference>
<keyword evidence="6" id="KW-1185">Reference proteome</keyword>
<keyword evidence="2" id="KW-0539">Nucleus</keyword>
<evidence type="ECO:0000259" key="4">
    <source>
        <dbReference type="Pfam" id="PF00808"/>
    </source>
</evidence>
<dbReference type="Gramene" id="CDP15531">
    <property type="protein sequence ID" value="CDP15531"/>
    <property type="gene ID" value="GSCOC_T00015398001"/>
</dbReference>
<dbReference type="STRING" id="49390.A0A068V4D6"/>
<feature type="transmembrane region" description="Helical" evidence="3">
    <location>
        <begin position="126"/>
        <end position="147"/>
    </location>
</feature>
<evidence type="ECO:0000313" key="5">
    <source>
        <dbReference type="EMBL" id="CDP15531.1"/>
    </source>
</evidence>
<evidence type="ECO:0000313" key="6">
    <source>
        <dbReference type="Proteomes" id="UP000295252"/>
    </source>
</evidence>
<dbReference type="GO" id="GO:0000981">
    <property type="term" value="F:DNA-binding transcription factor activity, RNA polymerase II-specific"/>
    <property type="evidence" value="ECO:0007669"/>
    <property type="project" value="TreeGrafter"/>
</dbReference>
<feature type="domain" description="Transcription factor CBF/NF-Y/archaeal histone" evidence="4">
    <location>
        <begin position="76"/>
        <end position="108"/>
    </location>
</feature>
<dbReference type="SUPFAM" id="SSF47113">
    <property type="entry name" value="Histone-fold"/>
    <property type="match status" value="1"/>
</dbReference>
<keyword evidence="3" id="KW-0472">Membrane</keyword>
<dbReference type="Gene3D" id="1.10.20.10">
    <property type="entry name" value="Histone, subunit A"/>
    <property type="match status" value="1"/>
</dbReference>
<proteinExistence type="predicted"/>